<dbReference type="PRINTS" id="PR00131">
    <property type="entry name" value="GLHYDRLASE1"/>
</dbReference>
<dbReference type="AlphaFoldDB" id="A0A934NFY5"/>
<name>A0A934NFY5_9BACT</name>
<reference evidence="5 6" key="1">
    <citation type="submission" date="2020-10" db="EMBL/GenBank/DDBJ databases">
        <title>Ca. Dormibacterota MAGs.</title>
        <authorList>
            <person name="Montgomery K."/>
        </authorList>
    </citation>
    <scope>NUCLEOTIDE SEQUENCE [LARGE SCALE GENOMIC DNA]</scope>
    <source>
        <strain evidence="5">Mitchell_Peninsula_5</strain>
    </source>
</reference>
<dbReference type="EMBL" id="JAEKNN010000023">
    <property type="protein sequence ID" value="MBJ7608676.1"/>
    <property type="molecule type" value="Genomic_DNA"/>
</dbReference>
<protein>
    <submittedName>
        <fullName evidence="5">Glycoside hydrolase family 1 protein</fullName>
    </submittedName>
</protein>
<dbReference type="InterPro" id="IPR001360">
    <property type="entry name" value="Glyco_hydro_1"/>
</dbReference>
<comment type="similarity">
    <text evidence="1 4">Belongs to the glycosyl hydrolase 1 family.</text>
</comment>
<dbReference type="SUPFAM" id="SSF51445">
    <property type="entry name" value="(Trans)glycosidases"/>
    <property type="match status" value="1"/>
</dbReference>
<accession>A0A934NFY5</accession>
<dbReference type="PANTHER" id="PTHR10353:SF209">
    <property type="entry name" value="GALACTOLIPID GALACTOSYLTRANSFERASE SFR2, CHLOROPLASTIC"/>
    <property type="match status" value="1"/>
</dbReference>
<evidence type="ECO:0000313" key="5">
    <source>
        <dbReference type="EMBL" id="MBJ7608676.1"/>
    </source>
</evidence>
<dbReference type="PANTHER" id="PTHR10353">
    <property type="entry name" value="GLYCOSYL HYDROLASE"/>
    <property type="match status" value="1"/>
</dbReference>
<dbReference type="Pfam" id="PF00232">
    <property type="entry name" value="Glyco_hydro_1"/>
    <property type="match status" value="1"/>
</dbReference>
<evidence type="ECO:0000256" key="2">
    <source>
        <dbReference type="ARBA" id="ARBA00022801"/>
    </source>
</evidence>
<organism evidence="5 6">
    <name type="scientific">Candidatus Amunia macphersoniae</name>
    <dbReference type="NCBI Taxonomy" id="3127014"/>
    <lineage>
        <taxon>Bacteria</taxon>
        <taxon>Bacillati</taxon>
        <taxon>Candidatus Dormiibacterota</taxon>
        <taxon>Candidatus Dormibacteria</taxon>
        <taxon>Candidatus Aeolococcales</taxon>
        <taxon>Candidatus Aeolococcaceae</taxon>
        <taxon>Candidatus Amunia</taxon>
    </lineage>
</organism>
<evidence type="ECO:0000313" key="6">
    <source>
        <dbReference type="Proteomes" id="UP000614410"/>
    </source>
</evidence>
<evidence type="ECO:0000256" key="4">
    <source>
        <dbReference type="RuleBase" id="RU003690"/>
    </source>
</evidence>
<evidence type="ECO:0000256" key="3">
    <source>
        <dbReference type="ARBA" id="ARBA00023295"/>
    </source>
</evidence>
<evidence type="ECO:0000256" key="1">
    <source>
        <dbReference type="ARBA" id="ARBA00010838"/>
    </source>
</evidence>
<proteinExistence type="inferred from homology"/>
<dbReference type="GO" id="GO:0008422">
    <property type="term" value="F:beta-glucosidase activity"/>
    <property type="evidence" value="ECO:0007669"/>
    <property type="project" value="TreeGrafter"/>
</dbReference>
<comment type="caution">
    <text evidence="5">The sequence shown here is derived from an EMBL/GenBank/DDBJ whole genome shotgun (WGS) entry which is preliminary data.</text>
</comment>
<sequence length="432" mass="48259">MTRRLPDDFLIGCATAAHQVEGGLDNDWSRMEREHPQRIRDGSVSGMACDHYARYRADLDQLAGMHHTAHRFSIEWSRVEPRQGIFDGSALDHYRDVVRTCRLLGVEPVVTLHHFTLPTWLADRGGVLDADAPRLFARFAAACTEALGDQVGWWITINEPAVLAVFGYMYGEWPPLQRSTRAFLSALGGMARMHAAAYTAVHTVAAAHGWTARVSFAHHDRPLRPLNPRSPLDRAATVAPNALFNRWFLRACRSGRLLPPVGRGQAVPGLGRSLDYLALNFYCEERVRFSRRHPRGMFAESVPAPDLPLSSFGWSIDPDALRRALERLWKEFRLPVLIAENGVADENDELRSRFIVDHLGAVCAAMASGVEVRGYLHWSSMDNFEWAEGYSKRFGLIAVDRATMQRTPKPSAALFAEICQTRVVPSAVPVVG</sequence>
<keyword evidence="3" id="KW-0326">Glycosidase</keyword>
<dbReference type="GO" id="GO:0005975">
    <property type="term" value="P:carbohydrate metabolic process"/>
    <property type="evidence" value="ECO:0007669"/>
    <property type="project" value="InterPro"/>
</dbReference>
<dbReference type="Proteomes" id="UP000614410">
    <property type="component" value="Unassembled WGS sequence"/>
</dbReference>
<gene>
    <name evidence="5" type="ORF">JF887_04490</name>
</gene>
<keyword evidence="2 5" id="KW-0378">Hydrolase</keyword>
<dbReference type="Gene3D" id="3.20.20.80">
    <property type="entry name" value="Glycosidases"/>
    <property type="match status" value="1"/>
</dbReference>
<dbReference type="InterPro" id="IPR017853">
    <property type="entry name" value="GH"/>
</dbReference>